<accession>A0A7V0Z3R5</accession>
<organism evidence="2">
    <name type="scientific">candidate division WOR-3 bacterium</name>
    <dbReference type="NCBI Taxonomy" id="2052148"/>
    <lineage>
        <taxon>Bacteria</taxon>
        <taxon>Bacteria division WOR-3</taxon>
    </lineage>
</organism>
<evidence type="ECO:0000313" key="2">
    <source>
        <dbReference type="EMBL" id="HDY58072.1"/>
    </source>
</evidence>
<comment type="similarity">
    <text evidence="1">Belongs to the UPF0047 family.</text>
</comment>
<dbReference type="InterPro" id="IPR035917">
    <property type="entry name" value="YjbQ-like_sf"/>
</dbReference>
<name>A0A7V0Z3R5_UNCW3</name>
<dbReference type="PIRSF" id="PIRSF004681">
    <property type="entry name" value="UCP004681"/>
    <property type="match status" value="1"/>
</dbReference>
<dbReference type="EMBL" id="DSKY01000002">
    <property type="protein sequence ID" value="HDY58072.1"/>
    <property type="molecule type" value="Genomic_DNA"/>
</dbReference>
<dbReference type="PANTHER" id="PTHR30615:SF8">
    <property type="entry name" value="UPF0047 PROTEIN C4A8.02C"/>
    <property type="match status" value="1"/>
</dbReference>
<dbReference type="NCBIfam" id="TIGR00149">
    <property type="entry name" value="TIGR00149_YjbQ"/>
    <property type="match status" value="1"/>
</dbReference>
<dbReference type="PANTHER" id="PTHR30615">
    <property type="entry name" value="UNCHARACTERIZED PROTEIN YJBQ-RELATED"/>
    <property type="match status" value="1"/>
</dbReference>
<reference evidence="2" key="1">
    <citation type="journal article" date="2020" name="mSystems">
        <title>Genome- and Community-Level Interaction Insights into Carbon Utilization and Element Cycling Functions of Hydrothermarchaeota in Hydrothermal Sediment.</title>
        <authorList>
            <person name="Zhou Z."/>
            <person name="Liu Y."/>
            <person name="Xu W."/>
            <person name="Pan J."/>
            <person name="Luo Z.H."/>
            <person name="Li M."/>
        </authorList>
    </citation>
    <scope>NUCLEOTIDE SEQUENCE [LARGE SCALE GENOMIC DNA]</scope>
    <source>
        <strain evidence="2">SpSt-258</strain>
    </source>
</reference>
<evidence type="ECO:0000256" key="1">
    <source>
        <dbReference type="ARBA" id="ARBA00005534"/>
    </source>
</evidence>
<sequence>MIEKIRISTKSRNELVDITGEIKKIIEKRKVKSGVIHIFCPHTTAAITINENYDPSVQDDISTTLAKLIPYRGNYSHTEGNADAHIKAAIVGSSRTLFIEDRKPCFGTWQGIFLCEFDGPRTREVWVKIIED</sequence>
<dbReference type="Pfam" id="PF01894">
    <property type="entry name" value="YjbQ"/>
    <property type="match status" value="1"/>
</dbReference>
<proteinExistence type="inferred from homology"/>
<comment type="caution">
    <text evidence="2">The sequence shown here is derived from an EMBL/GenBank/DDBJ whole genome shotgun (WGS) entry which is preliminary data.</text>
</comment>
<dbReference type="Gene3D" id="2.60.120.460">
    <property type="entry name" value="YjbQ-like"/>
    <property type="match status" value="1"/>
</dbReference>
<dbReference type="SUPFAM" id="SSF111038">
    <property type="entry name" value="YjbQ-like"/>
    <property type="match status" value="1"/>
</dbReference>
<dbReference type="AlphaFoldDB" id="A0A7V0Z3R5"/>
<dbReference type="InterPro" id="IPR001602">
    <property type="entry name" value="UPF0047_YjbQ-like"/>
</dbReference>
<protein>
    <submittedName>
        <fullName evidence="2">YjbQ family protein</fullName>
    </submittedName>
</protein>
<gene>
    <name evidence="2" type="ORF">ENP86_00735</name>
</gene>